<dbReference type="Proteomes" id="UP001465976">
    <property type="component" value="Unassembled WGS sequence"/>
</dbReference>
<gene>
    <name evidence="1" type="ORF">V5O48_016914</name>
</gene>
<organism evidence="1 2">
    <name type="scientific">Marasmius crinis-equi</name>
    <dbReference type="NCBI Taxonomy" id="585013"/>
    <lineage>
        <taxon>Eukaryota</taxon>
        <taxon>Fungi</taxon>
        <taxon>Dikarya</taxon>
        <taxon>Basidiomycota</taxon>
        <taxon>Agaricomycotina</taxon>
        <taxon>Agaricomycetes</taxon>
        <taxon>Agaricomycetidae</taxon>
        <taxon>Agaricales</taxon>
        <taxon>Marasmiineae</taxon>
        <taxon>Marasmiaceae</taxon>
        <taxon>Marasmius</taxon>
    </lineage>
</organism>
<protein>
    <submittedName>
        <fullName evidence="1">Uncharacterized protein</fullName>
    </submittedName>
</protein>
<reference evidence="1 2" key="1">
    <citation type="submission" date="2024-02" db="EMBL/GenBank/DDBJ databases">
        <title>A draft genome for the cacao thread blight pathogen Marasmius crinis-equi.</title>
        <authorList>
            <person name="Cohen S.P."/>
            <person name="Baruah I.K."/>
            <person name="Amoako-Attah I."/>
            <person name="Bukari Y."/>
            <person name="Meinhardt L.W."/>
            <person name="Bailey B.A."/>
        </authorList>
    </citation>
    <scope>NUCLEOTIDE SEQUENCE [LARGE SCALE GENOMIC DNA]</scope>
    <source>
        <strain evidence="1 2">GH-76</strain>
    </source>
</reference>
<keyword evidence="2" id="KW-1185">Reference proteome</keyword>
<accession>A0ABR3EQN5</accession>
<comment type="caution">
    <text evidence="1">The sequence shown here is derived from an EMBL/GenBank/DDBJ whole genome shotgun (WGS) entry which is preliminary data.</text>
</comment>
<evidence type="ECO:0000313" key="2">
    <source>
        <dbReference type="Proteomes" id="UP001465976"/>
    </source>
</evidence>
<evidence type="ECO:0000313" key="1">
    <source>
        <dbReference type="EMBL" id="KAL0565117.1"/>
    </source>
</evidence>
<name>A0ABR3EQN5_9AGAR</name>
<sequence>MLHDVVKLLDDTGQRRDLATAGALVVSVSGYNYFRSIYPCLTPAEMQPFEDDLKEFYKSAIPQNVSGVEWDYISDQYIE</sequence>
<proteinExistence type="predicted"/>
<dbReference type="EMBL" id="JBAHYK010002414">
    <property type="protein sequence ID" value="KAL0565117.1"/>
    <property type="molecule type" value="Genomic_DNA"/>
</dbReference>